<keyword evidence="1" id="KW-0732">Signal</keyword>
<organism evidence="2 3">
    <name type="scientific">Elysia marginata</name>
    <dbReference type="NCBI Taxonomy" id="1093978"/>
    <lineage>
        <taxon>Eukaryota</taxon>
        <taxon>Metazoa</taxon>
        <taxon>Spiralia</taxon>
        <taxon>Lophotrochozoa</taxon>
        <taxon>Mollusca</taxon>
        <taxon>Gastropoda</taxon>
        <taxon>Heterobranchia</taxon>
        <taxon>Euthyneura</taxon>
        <taxon>Panpulmonata</taxon>
        <taxon>Sacoglossa</taxon>
        <taxon>Placobranchoidea</taxon>
        <taxon>Plakobranchidae</taxon>
        <taxon>Elysia</taxon>
    </lineage>
</organism>
<protein>
    <recommendedName>
        <fullName evidence="4">Secreted protein</fullName>
    </recommendedName>
</protein>
<proteinExistence type="predicted"/>
<keyword evidence="3" id="KW-1185">Reference proteome</keyword>
<comment type="caution">
    <text evidence="2">The sequence shown here is derived from an EMBL/GenBank/DDBJ whole genome shotgun (WGS) entry which is preliminary data.</text>
</comment>
<dbReference type="EMBL" id="BMAT01008392">
    <property type="protein sequence ID" value="GFR84295.1"/>
    <property type="molecule type" value="Genomic_DNA"/>
</dbReference>
<feature type="signal peptide" evidence="1">
    <location>
        <begin position="1"/>
        <end position="21"/>
    </location>
</feature>
<evidence type="ECO:0008006" key="4">
    <source>
        <dbReference type="Google" id="ProtNLM"/>
    </source>
</evidence>
<dbReference type="Proteomes" id="UP000762676">
    <property type="component" value="Unassembled WGS sequence"/>
</dbReference>
<evidence type="ECO:0000313" key="3">
    <source>
        <dbReference type="Proteomes" id="UP000762676"/>
    </source>
</evidence>
<name>A0AAV4GGV1_9GAST</name>
<feature type="chain" id="PRO_5043786200" description="Secreted protein" evidence="1">
    <location>
        <begin position="22"/>
        <end position="247"/>
    </location>
</feature>
<sequence length="247" mass="27526">MYALPSLVYTLLLLNVSLTEGLFSRFRRSSNTPDRSARRSCAQAFNRCVTTHLGRYIPHYSDMTFIKQALANRFLLEEIASDVDRVADCMEGVGVQALCSFVSELSDPVRFVADFANSPGTIDKLLAVSASPCLADNGLLRNFEREFEECVLTFEVAVKGQEADLCGSFSEMLQCAEDAANQTCGAAVKELISSGKQFFLSPSRGPEFLAWMTSSFLLDFNACEPQHIMSRRFIAERPPFLRNWSPK</sequence>
<gene>
    <name evidence="2" type="ORF">ElyMa_004147500</name>
</gene>
<evidence type="ECO:0000256" key="1">
    <source>
        <dbReference type="SAM" id="SignalP"/>
    </source>
</evidence>
<reference evidence="2 3" key="1">
    <citation type="journal article" date="2021" name="Elife">
        <title>Chloroplast acquisition without the gene transfer in kleptoplastic sea slugs, Plakobranchus ocellatus.</title>
        <authorList>
            <person name="Maeda T."/>
            <person name="Takahashi S."/>
            <person name="Yoshida T."/>
            <person name="Shimamura S."/>
            <person name="Takaki Y."/>
            <person name="Nagai Y."/>
            <person name="Toyoda A."/>
            <person name="Suzuki Y."/>
            <person name="Arimoto A."/>
            <person name="Ishii H."/>
            <person name="Satoh N."/>
            <person name="Nishiyama T."/>
            <person name="Hasebe M."/>
            <person name="Maruyama T."/>
            <person name="Minagawa J."/>
            <person name="Obokata J."/>
            <person name="Shigenobu S."/>
        </authorList>
    </citation>
    <scope>NUCLEOTIDE SEQUENCE [LARGE SCALE GENOMIC DNA]</scope>
</reference>
<dbReference type="AlphaFoldDB" id="A0AAV4GGV1"/>
<evidence type="ECO:0000313" key="2">
    <source>
        <dbReference type="EMBL" id="GFR84295.1"/>
    </source>
</evidence>
<accession>A0AAV4GGV1</accession>